<feature type="domain" description="DUF11" evidence="5">
    <location>
        <begin position="414"/>
        <end position="509"/>
    </location>
</feature>
<keyword evidence="8" id="KW-1185">Reference proteome</keyword>
<gene>
    <name evidence="7" type="ORF">B6N60_00027</name>
</gene>
<feature type="domain" description="SD-repeat containing protein B" evidence="6">
    <location>
        <begin position="286"/>
        <end position="408"/>
    </location>
</feature>
<evidence type="ECO:0000256" key="4">
    <source>
        <dbReference type="ARBA" id="ARBA00022729"/>
    </source>
</evidence>
<feature type="domain" description="SD-repeat containing protein B" evidence="6">
    <location>
        <begin position="174"/>
        <end position="282"/>
    </location>
</feature>
<evidence type="ECO:0000313" key="8">
    <source>
        <dbReference type="Proteomes" id="UP000683511"/>
    </source>
</evidence>
<dbReference type="Gene3D" id="2.60.40.10">
    <property type="entry name" value="Immunoglobulins"/>
    <property type="match status" value="5"/>
</dbReference>
<evidence type="ECO:0000256" key="2">
    <source>
        <dbReference type="ARBA" id="ARBA00007257"/>
    </source>
</evidence>
<comment type="similarity">
    <text evidence="2">Belongs to the serine-aspartate repeat-containing protein (SDr) family.</text>
</comment>
<sequence length="1400" mass="145231">MEFVAPSGYVLTTADAGDDTLDSDANTTTGTTQTVTLASGDNNLTLDAGVYQLASLGDRVWEDSNANGIQDNGELGLAGVTVKLLDGSGNPVIVGGTPVTTTTDANGNYLFSGLTPGQYQVEFVAPSGYVLTTADAGDDTLDSDANTTTGTTQVVTLTSGEFNGTLDAGLVQLASLGNFVFEDKNANGIQDVGETGIADASVNLLDANGNFITSTTTDADGLYSFTNLQPGDYKVQFVQPTGFNGVSPVNVGTNDALDSDGLVSDVVTLSPGENDTTVDSGFYKTASLGDRVWEDSNANGIQDNGEVGVSGVTVTLTGGGADGIINGVGDTTVTTTTNASGNYNFTNLTPGEQYQVTFAKPAGYDFTQKDVNGNSQDTVDSDADVTTGKSQIVTLSSGENNPTIDAGIYKVASDLSITKTDGLTAVVPGQQVTYTIVAQNNGLVTATNALVSDIMPSNLTNVTWTSVASGGATGNDLSGTGNINDYVTLTAGSSITYTVTGTVAPMTTTLGSAGVFSLGGSSALDGPDGNIRTFTATNGVQVKASAFSQLNGTTWSTSYLGSYGGGLGVTNSNEGDGSGNMHVVDNSGSNDYILFEFSESIVVNKASLGYVVGDSDISVWIGTANNPFTNHLNLNSTVLSSLGFTEFNNGSSSTRTADINSGNVAGNVLVIAAKIGESDDNFKINTLEINKLTTTSSGTLTNTATITAPTGFTDTNLSNNSATDTDTIGVPTVKIGDRVWYDTNGNGVQDTGELGVSGVTVKLLNQAGSTISTATTDSNGLYQFTANANSTYSVEFVQPTGFNGFTTANIGNDAADSDVVDAAAGRTATFTVGTTDNLTIDAGLIKNNVDLLITKTNGLTTVNPGQQITYTIVAANNGPMTATNALVSDIMPSNLTNVTWTSVASGGATGNDLNGTGNINDTVTLTAGSSITYTVTGTVAPLTTTLGSTATFNLNGNNNTVNYGNTNTFSNNGITMTATAFSRVDGTNGAWATASLNRYNGGAGVIDRSEGNGDNNRHTVDNVGGRDNYILFQFSESVVLDKAYLGYVVCDSDLSLWIGNFSSPLTTLNDSILNSFGFTEVNNTTSTSAREANVNAGNYAGNTIVIAASTADTTPDDYFKIQNLIVNKVVQSSSSLTNTATITAPTGFTDTNLSNNSATDTDIVSYAPGVRTPGFWRNTEWQKFWDGVQGNEPSQKTQSNFADSDLLFAPYTNSNQPGKVLDPVSGQYDIGLLIGDYNRNGRTDGDENTIFYTLNQARQLVDSSQHPNTDKRYDLGRSLVASWLNYLAGNPIDTANTSDKDARYYISEGINWLQAITPDENGDNKGDGAIRQMTGSTVNSPTVDTYWNQGISNASALPSPYNTNTNVLYSIDSGSVINTALDNYNNGLGLADNVYYGGNP</sequence>
<protein>
    <submittedName>
        <fullName evidence="7">Uncharacterized protein</fullName>
    </submittedName>
</protein>
<name>A0A975T4J0_9NOST</name>
<accession>A0A975T4J0</accession>
<dbReference type="Pfam" id="PF01345">
    <property type="entry name" value="DUF11"/>
    <property type="match status" value="2"/>
</dbReference>
<reference evidence="7" key="1">
    <citation type="submission" date="2017-04" db="EMBL/GenBank/DDBJ databases">
        <title>Genome deletions in a multicellular cyanobacterial endosymbiont for morphological adaptation in marine diatoms.</title>
        <authorList>
            <person name="Wang Y."/>
            <person name="Gao H."/>
            <person name="Li R."/>
            <person name="Xu X."/>
        </authorList>
    </citation>
    <scope>NUCLEOTIDE SEQUENCE</scope>
    <source>
        <strain evidence="7">FACHB 800</strain>
    </source>
</reference>
<feature type="domain" description="SD-repeat containing protein B" evidence="6">
    <location>
        <begin position="734"/>
        <end position="844"/>
    </location>
</feature>
<dbReference type="Pfam" id="PF17210">
    <property type="entry name" value="SdrD_B"/>
    <property type="match status" value="5"/>
</dbReference>
<dbReference type="PANTHER" id="PTHR36108:SF13">
    <property type="entry name" value="COLOSSIN-B-RELATED"/>
    <property type="match status" value="1"/>
</dbReference>
<evidence type="ECO:0000259" key="5">
    <source>
        <dbReference type="Pfam" id="PF01345"/>
    </source>
</evidence>
<keyword evidence="4" id="KW-0732">Signal</keyword>
<dbReference type="InterPro" id="IPR033764">
    <property type="entry name" value="Sdr_B"/>
</dbReference>
<evidence type="ECO:0000256" key="3">
    <source>
        <dbReference type="ARBA" id="ARBA00022525"/>
    </source>
</evidence>
<feature type="domain" description="SD-repeat containing protein B" evidence="6">
    <location>
        <begin position="54"/>
        <end position="170"/>
    </location>
</feature>
<dbReference type="InterPro" id="IPR001434">
    <property type="entry name" value="OmcB-like_DUF11"/>
</dbReference>
<feature type="domain" description="SD-repeat containing protein B" evidence="6">
    <location>
        <begin position="2"/>
        <end position="50"/>
    </location>
</feature>
<dbReference type="InterPro" id="IPR047589">
    <property type="entry name" value="DUF11_rpt"/>
</dbReference>
<dbReference type="PANTHER" id="PTHR36108">
    <property type="entry name" value="COLOSSIN-B-RELATED"/>
    <property type="match status" value="1"/>
</dbReference>
<dbReference type="NCBIfam" id="TIGR01451">
    <property type="entry name" value="B_ant_repeat"/>
    <property type="match status" value="2"/>
</dbReference>
<dbReference type="InterPro" id="IPR013783">
    <property type="entry name" value="Ig-like_fold"/>
</dbReference>
<evidence type="ECO:0000256" key="1">
    <source>
        <dbReference type="ARBA" id="ARBA00004613"/>
    </source>
</evidence>
<keyword evidence="3" id="KW-0964">Secreted</keyword>
<comment type="subcellular location">
    <subcellularLocation>
        <location evidence="1">Secreted</location>
    </subcellularLocation>
</comment>
<dbReference type="KEGG" id="rsin:B6N60_00027"/>
<dbReference type="GO" id="GO:0005576">
    <property type="term" value="C:extracellular region"/>
    <property type="evidence" value="ECO:0007669"/>
    <property type="project" value="UniProtKB-SubCell"/>
</dbReference>
<dbReference type="RefSeq" id="WP_250647863.1">
    <property type="nucleotide sequence ID" value="NZ_CP021056.1"/>
</dbReference>
<proteinExistence type="inferred from homology"/>
<dbReference type="EMBL" id="CP021056">
    <property type="protein sequence ID" value="QXE21353.1"/>
    <property type="molecule type" value="Genomic_DNA"/>
</dbReference>
<feature type="domain" description="DUF11" evidence="5">
    <location>
        <begin position="850"/>
        <end position="959"/>
    </location>
</feature>
<organism evidence="7 8">
    <name type="scientific">Richelia sinica FACHB-800</name>
    <dbReference type="NCBI Taxonomy" id="1357546"/>
    <lineage>
        <taxon>Bacteria</taxon>
        <taxon>Bacillati</taxon>
        <taxon>Cyanobacteriota</taxon>
        <taxon>Cyanophyceae</taxon>
        <taxon>Nostocales</taxon>
        <taxon>Nostocaceae</taxon>
        <taxon>Richelia</taxon>
    </lineage>
</organism>
<evidence type="ECO:0000259" key="6">
    <source>
        <dbReference type="Pfam" id="PF17210"/>
    </source>
</evidence>
<dbReference type="SUPFAM" id="SSF117074">
    <property type="entry name" value="Hypothetical protein PA1324"/>
    <property type="match status" value="4"/>
</dbReference>
<dbReference type="Proteomes" id="UP000683511">
    <property type="component" value="Chromosome"/>
</dbReference>
<evidence type="ECO:0000313" key="7">
    <source>
        <dbReference type="EMBL" id="QXE21353.1"/>
    </source>
</evidence>